<dbReference type="AlphaFoldDB" id="A0A286GXV0"/>
<evidence type="ECO:0000313" key="4">
    <source>
        <dbReference type="Proteomes" id="UP000219482"/>
    </source>
</evidence>
<dbReference type="Proteomes" id="UP000219482">
    <property type="component" value="Unassembled WGS sequence"/>
</dbReference>
<dbReference type="RefSeq" id="WP_097184305.1">
    <property type="nucleotide sequence ID" value="NZ_OCNK01000003.1"/>
</dbReference>
<name>A0A286GXV0_9ACTN</name>
<gene>
    <name evidence="3" type="ORF">SAMN06272739_2557</name>
</gene>
<dbReference type="SUPFAM" id="SSF53448">
    <property type="entry name" value="Nucleotide-diphospho-sugar transferases"/>
    <property type="match status" value="1"/>
</dbReference>
<dbReference type="PANTHER" id="PTHR43179">
    <property type="entry name" value="RHAMNOSYLTRANSFERASE WBBL"/>
    <property type="match status" value="1"/>
</dbReference>
<reference evidence="4" key="1">
    <citation type="submission" date="2017-09" db="EMBL/GenBank/DDBJ databases">
        <authorList>
            <person name="Varghese N."/>
            <person name="Submissions S."/>
        </authorList>
    </citation>
    <scope>NUCLEOTIDE SEQUENCE [LARGE SCALE GENOMIC DNA]</scope>
    <source>
        <strain evidence="4">DSM 44270</strain>
    </source>
</reference>
<feature type="domain" description="Glycosyltransferase 2-like" evidence="2">
    <location>
        <begin position="6"/>
        <end position="126"/>
    </location>
</feature>
<accession>A0A286GXV0</accession>
<dbReference type="PANTHER" id="PTHR43179:SF7">
    <property type="entry name" value="RHAMNOSYLTRANSFERASE WBBL"/>
    <property type="match status" value="1"/>
</dbReference>
<dbReference type="EMBL" id="OCNK01000003">
    <property type="protein sequence ID" value="SOE00367.1"/>
    <property type="molecule type" value="Genomic_DNA"/>
</dbReference>
<sequence length="269" mass="30413">MQDWDVIVVLHNSELELGTIWPEIPAEVRERVCAVDNASTDNSYPLARKLFGRVIRTDNGGLSRGNNLGLRNTSARFVLFLNPDVRLTRDGLRTLESTLRQHRSLVAPRLVGPDGEPQANGRGLPFLAKQVRNRLSHRSNEAYNWPPLGPAGEVPWVLGAAIACERETITGLGGWPKEFFLYYEDAELCMRAWKHGVPVLLNEEVRWIHAWARQSHSWRSVAFRLHLRSAVRFFLRHPGLLVGRRPSGLSTAPVSASSRGEKQARNRHR</sequence>
<organism evidence="3 4">
    <name type="scientific">Blastococcus haudaquaticus</name>
    <dbReference type="NCBI Taxonomy" id="1938745"/>
    <lineage>
        <taxon>Bacteria</taxon>
        <taxon>Bacillati</taxon>
        <taxon>Actinomycetota</taxon>
        <taxon>Actinomycetes</taxon>
        <taxon>Geodermatophilales</taxon>
        <taxon>Geodermatophilaceae</taxon>
        <taxon>Blastococcus</taxon>
    </lineage>
</organism>
<evidence type="ECO:0000256" key="1">
    <source>
        <dbReference type="SAM" id="MobiDB-lite"/>
    </source>
</evidence>
<keyword evidence="3" id="KW-0808">Transferase</keyword>
<dbReference type="InterPro" id="IPR029044">
    <property type="entry name" value="Nucleotide-diphossugar_trans"/>
</dbReference>
<feature type="region of interest" description="Disordered" evidence="1">
    <location>
        <begin position="247"/>
        <end position="269"/>
    </location>
</feature>
<dbReference type="Pfam" id="PF00535">
    <property type="entry name" value="Glycos_transf_2"/>
    <property type="match status" value="1"/>
</dbReference>
<feature type="compositionally biased region" description="Polar residues" evidence="1">
    <location>
        <begin position="248"/>
        <end position="258"/>
    </location>
</feature>
<dbReference type="OrthoDB" id="9771846at2"/>
<evidence type="ECO:0000259" key="2">
    <source>
        <dbReference type="Pfam" id="PF00535"/>
    </source>
</evidence>
<dbReference type="Gene3D" id="3.90.550.10">
    <property type="entry name" value="Spore Coat Polysaccharide Biosynthesis Protein SpsA, Chain A"/>
    <property type="match status" value="1"/>
</dbReference>
<dbReference type="GO" id="GO:0016740">
    <property type="term" value="F:transferase activity"/>
    <property type="evidence" value="ECO:0007669"/>
    <property type="project" value="UniProtKB-KW"/>
</dbReference>
<evidence type="ECO:0000313" key="3">
    <source>
        <dbReference type="EMBL" id="SOE00367.1"/>
    </source>
</evidence>
<protein>
    <submittedName>
        <fullName evidence="3">Glycosyltransferase, GT2 family</fullName>
    </submittedName>
</protein>
<feature type="compositionally biased region" description="Basic and acidic residues" evidence="1">
    <location>
        <begin position="259"/>
        <end position="269"/>
    </location>
</feature>
<keyword evidence="4" id="KW-1185">Reference proteome</keyword>
<dbReference type="InterPro" id="IPR001173">
    <property type="entry name" value="Glyco_trans_2-like"/>
</dbReference>
<proteinExistence type="predicted"/>